<keyword evidence="2" id="KW-0234">DNA repair</keyword>
<dbReference type="GO" id="GO:0006260">
    <property type="term" value="P:DNA replication"/>
    <property type="evidence" value="ECO:0007669"/>
    <property type="project" value="UniProtKB-UniRule"/>
</dbReference>
<dbReference type="RefSeq" id="WP_011148439.1">
    <property type="nucleotide sequence ID" value="NZ_CAWNWQ010000027.1"/>
</dbReference>
<evidence type="ECO:0000256" key="4">
    <source>
        <dbReference type="SAM" id="MobiDB-lite"/>
    </source>
</evidence>
<sequence>MASRGINKVILIGNLGQDPEVRYMPNGGAVTNITLATSESWRDKQTGEMKEKTEWHRVVLFGKLAEVAGEYLRKGSQVYIEGSLQTRKWQDQNGQERYTTEVVVNMGGTMQMLGGRAGGGSFQDSQQSQGGGWGQPQQPQPQQQSQQFSGGGAPSRPAQSSAPQSNEPPMDFDDDIPF</sequence>
<dbReference type="GO" id="GO:0009295">
    <property type="term" value="C:nucleoid"/>
    <property type="evidence" value="ECO:0007669"/>
    <property type="project" value="TreeGrafter"/>
</dbReference>
<keyword evidence="2" id="KW-0227">DNA damage</keyword>
<evidence type="ECO:0000256" key="3">
    <source>
        <dbReference type="PIRNR" id="PIRNR002070"/>
    </source>
</evidence>
<dbReference type="CDD" id="cd04496">
    <property type="entry name" value="SSB_OBF"/>
    <property type="match status" value="1"/>
</dbReference>
<proteinExistence type="inferred from homology"/>
<keyword evidence="1 2" id="KW-0238">DNA-binding</keyword>
<gene>
    <name evidence="5" type="ORF">CKY01_17325</name>
</gene>
<dbReference type="GeneID" id="48850557"/>
<dbReference type="GO" id="GO:0006281">
    <property type="term" value="P:DNA repair"/>
    <property type="evidence" value="ECO:0007669"/>
    <property type="project" value="UniProtKB-UniRule"/>
</dbReference>
<dbReference type="InterPro" id="IPR011344">
    <property type="entry name" value="ssDNA-bd"/>
</dbReference>
<comment type="subunit">
    <text evidence="2">Homotetramer.</text>
</comment>
<dbReference type="Proteomes" id="UP000250870">
    <property type="component" value="Unassembled WGS sequence"/>
</dbReference>
<evidence type="ECO:0000256" key="2">
    <source>
        <dbReference type="HAMAP-Rule" id="MF_00984"/>
    </source>
</evidence>
<organism evidence="5 6">
    <name type="scientific">Photorhabdus laumondii subsp. clarkei</name>
    <dbReference type="NCBI Taxonomy" id="2029685"/>
    <lineage>
        <taxon>Bacteria</taxon>
        <taxon>Pseudomonadati</taxon>
        <taxon>Pseudomonadota</taxon>
        <taxon>Gammaproteobacteria</taxon>
        <taxon>Enterobacterales</taxon>
        <taxon>Morganellaceae</taxon>
        <taxon>Photorhabdus</taxon>
    </lineage>
</organism>
<dbReference type="InterPro" id="IPR000424">
    <property type="entry name" value="Primosome_PriB/ssb"/>
</dbReference>
<dbReference type="PROSITE" id="PS50935">
    <property type="entry name" value="SSB"/>
    <property type="match status" value="1"/>
</dbReference>
<dbReference type="FunFam" id="2.40.50.140:FF:000065">
    <property type="entry name" value="Single-stranded DNA-binding protein"/>
    <property type="match status" value="1"/>
</dbReference>
<dbReference type="AlphaFoldDB" id="A0A329VD47"/>
<dbReference type="NCBIfam" id="NF004357">
    <property type="entry name" value="PRK05733.1"/>
    <property type="match status" value="1"/>
</dbReference>
<keyword evidence="2" id="KW-0235">DNA replication</keyword>
<feature type="short sequence motif" description="Important for interaction with partner proteins" evidence="2">
    <location>
        <begin position="173"/>
        <end position="178"/>
    </location>
</feature>
<dbReference type="PANTHER" id="PTHR10302:SF27">
    <property type="entry name" value="SINGLE-STRANDED DNA-BINDING PROTEIN"/>
    <property type="match status" value="1"/>
</dbReference>
<dbReference type="NCBIfam" id="TIGR00621">
    <property type="entry name" value="ssb"/>
    <property type="match status" value="1"/>
</dbReference>
<dbReference type="EMBL" id="NSCI01000027">
    <property type="protein sequence ID" value="RAW87286.1"/>
    <property type="molecule type" value="Genomic_DNA"/>
</dbReference>
<dbReference type="NCBIfam" id="NF006533">
    <property type="entry name" value="PRK09010.1"/>
    <property type="match status" value="1"/>
</dbReference>
<dbReference type="HAMAP" id="MF_00984">
    <property type="entry name" value="SSB"/>
    <property type="match status" value="1"/>
</dbReference>
<feature type="compositionally biased region" description="Low complexity" evidence="4">
    <location>
        <begin position="135"/>
        <end position="165"/>
    </location>
</feature>
<evidence type="ECO:0000256" key="1">
    <source>
        <dbReference type="ARBA" id="ARBA00023125"/>
    </source>
</evidence>
<feature type="DNA-binding region" evidence="2">
    <location>
        <begin position="55"/>
        <end position="61"/>
    </location>
</feature>
<comment type="function">
    <text evidence="2">Plays an important role in DNA replication, recombination and repair. Binds to ssDNA and to an array of partner proteins to recruit them to their sites of action during DNA metabolism.</text>
</comment>
<dbReference type="PANTHER" id="PTHR10302">
    <property type="entry name" value="SINGLE-STRANDED DNA-BINDING PROTEIN"/>
    <property type="match status" value="1"/>
</dbReference>
<keyword evidence="2" id="KW-0233">DNA recombination</keyword>
<dbReference type="Pfam" id="PF00436">
    <property type="entry name" value="SSB"/>
    <property type="match status" value="1"/>
</dbReference>
<protein>
    <recommendedName>
        <fullName evidence="2 3">Single-stranded DNA-binding protein</fullName>
        <shortName evidence="2">SSB</shortName>
    </recommendedName>
</protein>
<comment type="caution">
    <text evidence="5">The sequence shown here is derived from an EMBL/GenBank/DDBJ whole genome shotgun (WGS) entry which is preliminary data.</text>
</comment>
<dbReference type="SUPFAM" id="SSF50249">
    <property type="entry name" value="Nucleic acid-binding proteins"/>
    <property type="match status" value="1"/>
</dbReference>
<dbReference type="GO" id="GO:0003697">
    <property type="term" value="F:single-stranded DNA binding"/>
    <property type="evidence" value="ECO:0007669"/>
    <property type="project" value="UniProtKB-UniRule"/>
</dbReference>
<evidence type="ECO:0000313" key="6">
    <source>
        <dbReference type="Proteomes" id="UP000250870"/>
    </source>
</evidence>
<dbReference type="PIRSF" id="PIRSF002070">
    <property type="entry name" value="SSB"/>
    <property type="match status" value="1"/>
</dbReference>
<reference evidence="5 6" key="1">
    <citation type="journal article" date="2018" name="Int. J. Syst. Evol. Microbiol.">
        <title>Whole-genome-based revisit of Photorhabdus phylogeny: proposal for the elevation of most Photorhabdus subspecies to the species level and description of one novel species Photorhabdus bodei sp. nov., and one novel subspecies Photorhabdus laumondii subsp. clarkei subsp. nov.</title>
        <authorList>
            <person name="Machado R.A.R."/>
            <person name="Wuthrich D."/>
            <person name="Kuhnert P."/>
            <person name="Arce C.C.M."/>
            <person name="Thonen L."/>
            <person name="Ruiz C."/>
            <person name="Zhang X."/>
            <person name="Robert C.A.M."/>
            <person name="Karimi J."/>
            <person name="Kamali S."/>
            <person name="Ma J."/>
            <person name="Bruggmann R."/>
            <person name="Erb M."/>
        </authorList>
    </citation>
    <scope>NUCLEOTIDE SEQUENCE [LARGE SCALE GENOMIC DNA]</scope>
    <source>
        <strain evidence="5 6">BOJ-47</strain>
    </source>
</reference>
<dbReference type="InterPro" id="IPR012340">
    <property type="entry name" value="NA-bd_OB-fold"/>
</dbReference>
<accession>A0A329VD47</accession>
<dbReference type="GO" id="GO:0006310">
    <property type="term" value="P:DNA recombination"/>
    <property type="evidence" value="ECO:0007669"/>
    <property type="project" value="UniProtKB-UniRule"/>
</dbReference>
<name>A0A329VD47_9GAMM</name>
<evidence type="ECO:0000313" key="5">
    <source>
        <dbReference type="EMBL" id="RAW87286.1"/>
    </source>
</evidence>
<feature type="region of interest" description="Disordered" evidence="4">
    <location>
        <begin position="110"/>
        <end position="178"/>
    </location>
</feature>
<dbReference type="Gene3D" id="2.40.50.140">
    <property type="entry name" value="Nucleic acid-binding proteins"/>
    <property type="match status" value="1"/>
</dbReference>